<evidence type="ECO:0000259" key="2">
    <source>
        <dbReference type="Pfam" id="PF00248"/>
    </source>
</evidence>
<keyword evidence="1" id="KW-0560">Oxidoreductase</keyword>
<keyword evidence="4" id="KW-1185">Reference proteome</keyword>
<proteinExistence type="predicted"/>
<reference evidence="3" key="1">
    <citation type="submission" date="2021-02" db="EMBL/GenBank/DDBJ databases">
        <title>The CRISPR/cas machinery reduction and long-range gene transfer in the hot spring cyanobacterium Synechococcus.</title>
        <authorList>
            <person name="Dvorak P."/>
            <person name="Jahodarova E."/>
            <person name="Hasler P."/>
            <person name="Poulickova A."/>
        </authorList>
    </citation>
    <scope>NUCLEOTIDE SEQUENCE</scope>
    <source>
        <strain evidence="3">Rupite</strain>
    </source>
</reference>
<dbReference type="InterPro" id="IPR018170">
    <property type="entry name" value="Aldo/ket_reductase_CS"/>
</dbReference>
<dbReference type="Gene3D" id="3.20.20.100">
    <property type="entry name" value="NADP-dependent oxidoreductase domain"/>
    <property type="match status" value="1"/>
</dbReference>
<accession>A0ABT0CAV7</accession>
<dbReference type="InterPro" id="IPR050523">
    <property type="entry name" value="AKR_Detox_Biosynth"/>
</dbReference>
<dbReference type="EMBL" id="JAFIRA010000017">
    <property type="protein sequence ID" value="MCJ2542917.1"/>
    <property type="molecule type" value="Genomic_DNA"/>
</dbReference>
<comment type="caution">
    <text evidence="3">The sequence shown here is derived from an EMBL/GenBank/DDBJ whole genome shotgun (WGS) entry which is preliminary data.</text>
</comment>
<dbReference type="Proteomes" id="UP000830835">
    <property type="component" value="Unassembled WGS sequence"/>
</dbReference>
<dbReference type="CDD" id="cd19148">
    <property type="entry name" value="AKR_AKR11B1"/>
    <property type="match status" value="1"/>
</dbReference>
<name>A0ABT0CAV7_THEVL</name>
<gene>
    <name evidence="3" type="ORF">JX360_08365</name>
</gene>
<evidence type="ECO:0000256" key="1">
    <source>
        <dbReference type="ARBA" id="ARBA00023002"/>
    </source>
</evidence>
<sequence>MEFVTLADTGLRLSRVGLGTWAIGGGWWGPSDRQDSYTTVRKAIDLGITTLDTAPIYGFGLSEEVVGQAVKDSGRRDQVIIATKAGLDWSNNQVVRNSSLPRLTQELEDSLRRLQTDVIDLYQIHWPDPVEPIEETAAFLGQLFKQGKIRAIGVSNFSPAQMDRFRQVAPLHSAQPPYNLFERDIEADVLPYCRQNGIHTLMYSSLCRGLLSGRMGPETTFAAGDMRSGIDPKFTEPRYSQYLKAAAELTQFAQERYGKTLPQLAVRWMLDRPGVSVALWGARKPYHLDAVAGLWGWSLDEAAMQTIDRILQTCIPESIPPSFMAPPVRAA</sequence>
<dbReference type="PRINTS" id="PR00069">
    <property type="entry name" value="ALDKETRDTASE"/>
</dbReference>
<protein>
    <submittedName>
        <fullName evidence="3">Aldo/keto reductase</fullName>
    </submittedName>
</protein>
<dbReference type="RefSeq" id="WP_244350197.1">
    <property type="nucleotide sequence ID" value="NZ_JAFIRA010000017.1"/>
</dbReference>
<dbReference type="PROSITE" id="PS00062">
    <property type="entry name" value="ALDOKETO_REDUCTASE_2"/>
    <property type="match status" value="1"/>
</dbReference>
<dbReference type="PANTHER" id="PTHR43364:SF4">
    <property type="entry name" value="NAD(P)-LINKED OXIDOREDUCTASE SUPERFAMILY PROTEIN"/>
    <property type="match status" value="1"/>
</dbReference>
<organism evidence="3 4">
    <name type="scientific">Thermostichus vulcanus str. 'Rupite'</name>
    <dbReference type="NCBI Taxonomy" id="2813851"/>
    <lineage>
        <taxon>Bacteria</taxon>
        <taxon>Bacillati</taxon>
        <taxon>Cyanobacteriota</taxon>
        <taxon>Cyanophyceae</taxon>
        <taxon>Thermostichales</taxon>
        <taxon>Thermostichaceae</taxon>
        <taxon>Thermostichus</taxon>
    </lineage>
</organism>
<dbReference type="InterPro" id="IPR020471">
    <property type="entry name" value="AKR"/>
</dbReference>
<feature type="domain" description="NADP-dependent oxidoreductase" evidence="2">
    <location>
        <begin position="16"/>
        <end position="311"/>
    </location>
</feature>
<dbReference type="InterPro" id="IPR036812">
    <property type="entry name" value="NAD(P)_OxRdtase_dom_sf"/>
</dbReference>
<dbReference type="Pfam" id="PF00248">
    <property type="entry name" value="Aldo_ket_red"/>
    <property type="match status" value="1"/>
</dbReference>
<evidence type="ECO:0000313" key="4">
    <source>
        <dbReference type="Proteomes" id="UP000830835"/>
    </source>
</evidence>
<evidence type="ECO:0000313" key="3">
    <source>
        <dbReference type="EMBL" id="MCJ2542917.1"/>
    </source>
</evidence>
<dbReference type="PANTHER" id="PTHR43364">
    <property type="entry name" value="NADH-SPECIFIC METHYLGLYOXAL REDUCTASE-RELATED"/>
    <property type="match status" value="1"/>
</dbReference>
<dbReference type="SUPFAM" id="SSF51430">
    <property type="entry name" value="NAD(P)-linked oxidoreductase"/>
    <property type="match status" value="1"/>
</dbReference>
<dbReference type="InterPro" id="IPR023210">
    <property type="entry name" value="NADP_OxRdtase_dom"/>
</dbReference>